<gene>
    <name evidence="1" type="ORF">FPHYL_5266</name>
</gene>
<keyword evidence="2" id="KW-1185">Reference proteome</keyword>
<dbReference type="EMBL" id="JAAOAQ010000170">
    <property type="protein sequence ID" value="KAF5563304.1"/>
    <property type="molecule type" value="Genomic_DNA"/>
</dbReference>
<evidence type="ECO:0000313" key="2">
    <source>
        <dbReference type="Proteomes" id="UP000582016"/>
    </source>
</evidence>
<sequence>MGEKKSKNNSTEAASSVPANALTTTSTIVADPILGYRIRVLVYDFLNVIKDSRSEKRLNSTIDEHYISAPYFDEGQAAMVKAAIIDVDLVKHDSAAADDIEDIDRDLISQQGNSFETAVRTLLDGFLDKRRASGDARPCGPHHLAPLYAKFFGIDLEELKEDEFLVVGDVLGDGADPWLVIGQPTPAVNLIPDVTPLPKLASACCVTAFDFTPELRSLPMTHRTSFRRLTNLNIGSLLSRNQAVLPRTFASRHNTRLLSNTRSLNMSNDDDYMAFLNKANQDTGAGAATQEKATFKTKDQGAQVPKPISDVCKNAVYTSDADEPFQEVSLNWEGKNGLPSESEFAKLINHSSPDSADIKILDPLNWDSHGKYTDVIEAVRETSQGNDVRVYQVTRDATRTEYWVVSHADGKLIGAKALSVES</sequence>
<dbReference type="PANTHER" id="PTHR42093">
    <property type="match status" value="1"/>
</dbReference>
<dbReference type="OrthoDB" id="5366485at2759"/>
<reference evidence="1 2" key="1">
    <citation type="submission" date="2020-05" db="EMBL/GenBank/DDBJ databases">
        <title>Identification and distribution of gene clusters putatively required for synthesis of sphingolipid metabolism inhibitors in phylogenetically diverse species of the filamentous fungus Fusarium.</title>
        <authorList>
            <person name="Kim H.-S."/>
            <person name="Busman M."/>
            <person name="Brown D.W."/>
            <person name="Divon H."/>
            <person name="Uhlig S."/>
            <person name="Proctor R.H."/>
        </authorList>
    </citation>
    <scope>NUCLEOTIDE SEQUENCE [LARGE SCALE GENOMIC DNA]</scope>
    <source>
        <strain evidence="1 2">NRRL 13617</strain>
    </source>
</reference>
<evidence type="ECO:0000313" key="1">
    <source>
        <dbReference type="EMBL" id="KAF5563304.1"/>
    </source>
</evidence>
<dbReference type="Proteomes" id="UP000582016">
    <property type="component" value="Unassembled WGS sequence"/>
</dbReference>
<organism evidence="1 2">
    <name type="scientific">Fusarium phyllophilum</name>
    <dbReference type="NCBI Taxonomy" id="47803"/>
    <lineage>
        <taxon>Eukaryota</taxon>
        <taxon>Fungi</taxon>
        <taxon>Dikarya</taxon>
        <taxon>Ascomycota</taxon>
        <taxon>Pezizomycotina</taxon>
        <taxon>Sordariomycetes</taxon>
        <taxon>Hypocreomycetidae</taxon>
        <taxon>Hypocreales</taxon>
        <taxon>Nectriaceae</taxon>
        <taxon>Fusarium</taxon>
        <taxon>Fusarium fujikuroi species complex</taxon>
    </lineage>
</organism>
<protein>
    <submittedName>
        <fullName evidence="1">Uncharacterized protein</fullName>
    </submittedName>
</protein>
<dbReference type="InterPro" id="IPR056539">
    <property type="entry name" value="NuiA-like"/>
</dbReference>
<proteinExistence type="predicted"/>
<comment type="caution">
    <text evidence="1">The sequence shown here is derived from an EMBL/GenBank/DDBJ whole genome shotgun (WGS) entry which is preliminary data.</text>
</comment>
<dbReference type="PANTHER" id="PTHR42093:SF1">
    <property type="match status" value="1"/>
</dbReference>
<accession>A0A8H5NFE9</accession>
<dbReference type="AlphaFoldDB" id="A0A8H5NFE9"/>
<name>A0A8H5NFE9_9HYPO</name>
<dbReference type="Pfam" id="PF23151">
    <property type="entry name" value="NuiA_2"/>
    <property type="match status" value="1"/>
</dbReference>